<dbReference type="Gene3D" id="3.30.810.10">
    <property type="entry name" value="2-Layer Sandwich"/>
    <property type="match status" value="1"/>
</dbReference>
<keyword evidence="1" id="KW-0808">Transferase</keyword>
<dbReference type="SUPFAM" id="SSF56104">
    <property type="entry name" value="SAICAR synthase-like"/>
    <property type="match status" value="1"/>
</dbReference>
<feature type="domain" description="PIPK" evidence="3">
    <location>
        <begin position="1"/>
        <end position="129"/>
    </location>
</feature>
<dbReference type="InterPro" id="IPR027483">
    <property type="entry name" value="PInositol-4-P-4/5-kinase_C_sf"/>
</dbReference>
<feature type="compositionally biased region" description="Acidic residues" evidence="2">
    <location>
        <begin position="10"/>
        <end position="19"/>
    </location>
</feature>
<gene>
    <name evidence="4" type="ORF">SACU0126_LOCUS29454</name>
</gene>
<dbReference type="InterPro" id="IPR023610">
    <property type="entry name" value="PInositol-4/5-P-5/4-kinase"/>
</dbReference>
<feature type="region of interest" description="Disordered" evidence="2">
    <location>
        <begin position="144"/>
        <end position="204"/>
    </location>
</feature>
<dbReference type="PANTHER" id="PTHR23086:SF8">
    <property type="entry name" value="PHOSPHATIDYLINOSITOL 5-PHOSPHATE 4-KINASE, ISOFORM A"/>
    <property type="match status" value="1"/>
</dbReference>
<dbReference type="GO" id="GO:0005886">
    <property type="term" value="C:plasma membrane"/>
    <property type="evidence" value="ECO:0007669"/>
    <property type="project" value="TreeGrafter"/>
</dbReference>
<dbReference type="PANTHER" id="PTHR23086">
    <property type="entry name" value="PHOSPHATIDYLINOSITOL-4-PHOSPHATE 5-KINASE"/>
    <property type="match status" value="1"/>
</dbReference>
<dbReference type="GO" id="GO:0016308">
    <property type="term" value="F:1-phosphatidylinositol-4-phosphate 5-kinase activity"/>
    <property type="evidence" value="ECO:0007669"/>
    <property type="project" value="TreeGrafter"/>
</dbReference>
<keyword evidence="1" id="KW-0067">ATP-binding</keyword>
<reference evidence="4" key="1">
    <citation type="submission" date="2021-01" db="EMBL/GenBank/DDBJ databases">
        <authorList>
            <person name="Corre E."/>
            <person name="Pelletier E."/>
            <person name="Niang G."/>
            <person name="Scheremetjew M."/>
            <person name="Finn R."/>
            <person name="Kale V."/>
            <person name="Holt S."/>
            <person name="Cochrane G."/>
            <person name="Meng A."/>
            <person name="Brown T."/>
            <person name="Cohen L."/>
        </authorList>
    </citation>
    <scope>NUCLEOTIDE SEQUENCE</scope>
    <source>
        <strain evidence="4">SPMC142</strain>
    </source>
</reference>
<dbReference type="GO" id="GO:0046854">
    <property type="term" value="P:phosphatidylinositol phosphate biosynthetic process"/>
    <property type="evidence" value="ECO:0007669"/>
    <property type="project" value="TreeGrafter"/>
</dbReference>
<feature type="compositionally biased region" description="Acidic residues" evidence="2">
    <location>
        <begin position="145"/>
        <end position="156"/>
    </location>
</feature>
<dbReference type="InterPro" id="IPR002498">
    <property type="entry name" value="PInositol-4-P-4/5-kinase_core"/>
</dbReference>
<dbReference type="GO" id="GO:0005524">
    <property type="term" value="F:ATP binding"/>
    <property type="evidence" value="ECO:0007669"/>
    <property type="project" value="UniProtKB-UniRule"/>
</dbReference>
<proteinExistence type="predicted"/>
<name>A0A7S3TRH1_9SPIT</name>
<organism evidence="4">
    <name type="scientific">Strombidinopsis acuminata</name>
    <dbReference type="NCBI Taxonomy" id="141414"/>
    <lineage>
        <taxon>Eukaryota</taxon>
        <taxon>Sar</taxon>
        <taxon>Alveolata</taxon>
        <taxon>Ciliophora</taxon>
        <taxon>Intramacronucleata</taxon>
        <taxon>Spirotrichea</taxon>
        <taxon>Choreotrichia</taxon>
        <taxon>Choreotrichida</taxon>
        <taxon>Strombidinopsidae</taxon>
        <taxon>Strombidinopsis</taxon>
    </lineage>
</organism>
<dbReference type="EMBL" id="HBIQ01092479">
    <property type="protein sequence ID" value="CAE0591996.1"/>
    <property type="molecule type" value="Transcribed_RNA"/>
</dbReference>
<dbReference type="PROSITE" id="PS51455">
    <property type="entry name" value="PIPK"/>
    <property type="match status" value="1"/>
</dbReference>
<evidence type="ECO:0000313" key="4">
    <source>
        <dbReference type="EMBL" id="CAE0591996.1"/>
    </source>
</evidence>
<sequence length="204" mass="22397">MLPKMPSALDDSDGDSGDEGDGHADSRLPSVSVTELRAAYERSQTRARDGRREPVAPVRIDDGLPCRLETGEEVVFFCGVIDILQQYGLRKQLEHRYKALRYARDRSGISVTDPRTYASRFLSFVLNIFEEQGASSARAAVMPEVPEDAPVEEELEAWASEPPNEQRGDANAEETAARREGLPSGQFGEMGSTVGHSSVDRLNA</sequence>
<feature type="compositionally biased region" description="Basic and acidic residues" evidence="2">
    <location>
        <begin position="164"/>
        <end position="181"/>
    </location>
</feature>
<evidence type="ECO:0000256" key="1">
    <source>
        <dbReference type="PROSITE-ProRule" id="PRU00781"/>
    </source>
</evidence>
<dbReference type="Pfam" id="PF01504">
    <property type="entry name" value="PIP5K"/>
    <property type="match status" value="1"/>
</dbReference>
<accession>A0A7S3TRH1</accession>
<evidence type="ECO:0000259" key="3">
    <source>
        <dbReference type="PROSITE" id="PS51455"/>
    </source>
</evidence>
<keyword evidence="1" id="KW-0547">Nucleotide-binding</keyword>
<keyword evidence="1" id="KW-0418">Kinase</keyword>
<protein>
    <recommendedName>
        <fullName evidence="3">PIPK domain-containing protein</fullName>
    </recommendedName>
</protein>
<evidence type="ECO:0000256" key="2">
    <source>
        <dbReference type="SAM" id="MobiDB-lite"/>
    </source>
</evidence>
<dbReference type="AlphaFoldDB" id="A0A7S3TRH1"/>
<feature type="region of interest" description="Disordered" evidence="2">
    <location>
        <begin position="1"/>
        <end position="31"/>
    </location>
</feature>